<feature type="compositionally biased region" description="Pro residues" evidence="1">
    <location>
        <begin position="58"/>
        <end position="85"/>
    </location>
</feature>
<evidence type="ECO:0000313" key="2">
    <source>
        <dbReference type="EMBL" id="KAK9157148.1"/>
    </source>
</evidence>
<evidence type="ECO:0000313" key="3">
    <source>
        <dbReference type="Proteomes" id="UP001419268"/>
    </source>
</evidence>
<feature type="region of interest" description="Disordered" evidence="1">
    <location>
        <begin position="158"/>
        <end position="197"/>
    </location>
</feature>
<dbReference type="EMBL" id="JBBNAG010000002">
    <property type="protein sequence ID" value="KAK9157148.1"/>
    <property type="molecule type" value="Genomic_DNA"/>
</dbReference>
<evidence type="ECO:0000256" key="1">
    <source>
        <dbReference type="SAM" id="MobiDB-lite"/>
    </source>
</evidence>
<reference evidence="2 3" key="1">
    <citation type="submission" date="2024-01" db="EMBL/GenBank/DDBJ databases">
        <title>Genome assemblies of Stephania.</title>
        <authorList>
            <person name="Yang L."/>
        </authorList>
    </citation>
    <scope>NUCLEOTIDE SEQUENCE [LARGE SCALE GENOMIC DNA]</scope>
    <source>
        <strain evidence="2">JXDWG</strain>
        <tissue evidence="2">Leaf</tissue>
    </source>
</reference>
<feature type="compositionally biased region" description="Pro residues" evidence="1">
    <location>
        <begin position="1"/>
        <end position="11"/>
    </location>
</feature>
<keyword evidence="3" id="KW-1185">Reference proteome</keyword>
<comment type="caution">
    <text evidence="2">The sequence shown here is derived from an EMBL/GenBank/DDBJ whole genome shotgun (WGS) entry which is preliminary data.</text>
</comment>
<accession>A0AAP0PUQ8</accession>
<feature type="compositionally biased region" description="Basic and acidic residues" evidence="1">
    <location>
        <begin position="183"/>
        <end position="197"/>
    </location>
</feature>
<proteinExistence type="predicted"/>
<feature type="compositionally biased region" description="Gly residues" evidence="1">
    <location>
        <begin position="24"/>
        <end position="33"/>
    </location>
</feature>
<organism evidence="2 3">
    <name type="scientific">Stephania cephalantha</name>
    <dbReference type="NCBI Taxonomy" id="152367"/>
    <lineage>
        <taxon>Eukaryota</taxon>
        <taxon>Viridiplantae</taxon>
        <taxon>Streptophyta</taxon>
        <taxon>Embryophyta</taxon>
        <taxon>Tracheophyta</taxon>
        <taxon>Spermatophyta</taxon>
        <taxon>Magnoliopsida</taxon>
        <taxon>Ranunculales</taxon>
        <taxon>Menispermaceae</taxon>
        <taxon>Menispermoideae</taxon>
        <taxon>Cissampelideae</taxon>
        <taxon>Stephania</taxon>
    </lineage>
</organism>
<name>A0AAP0PUQ8_9MAGN</name>
<sequence length="232" mass="24903">MSSSSDPPPPQSQGVLYPAAASSSGGGGGGVGVGRPFIPPKFFRHHPPPEQLVTLANPNPPRPRPSPDPPMPFQPRPPLLQPPSLPSASRLLPAIPSARPLPNSKAAPFPPPSSEFNGLRELNRDDTVVTVQDRKVRFSDGTSLYSLCRSWVRNGLPKETQTNIGNGVKLLPRPLPTATDTGTPEKSESGDEDGDKDKEEMQLYLPIAGVGFFIKMKALLNICLLMSCYRGI</sequence>
<gene>
    <name evidence="2" type="ORF">Scep_003722</name>
</gene>
<dbReference type="PANTHER" id="PTHR37173:SF1">
    <property type="entry name" value="PROLINE-RICH FAMILY PROTEIN"/>
    <property type="match status" value="1"/>
</dbReference>
<feature type="region of interest" description="Disordered" evidence="1">
    <location>
        <begin position="1"/>
        <end position="119"/>
    </location>
</feature>
<dbReference type="PANTHER" id="PTHR37173">
    <property type="entry name" value="HYDROXYPROLINE-RICH GLYCOPROTEIN FAMILY PROTEIN"/>
    <property type="match status" value="1"/>
</dbReference>
<dbReference type="Proteomes" id="UP001419268">
    <property type="component" value="Unassembled WGS sequence"/>
</dbReference>
<dbReference type="AlphaFoldDB" id="A0AAP0PUQ8"/>
<protein>
    <submittedName>
        <fullName evidence="2">Uncharacterized protein</fullName>
    </submittedName>
</protein>
<feature type="compositionally biased region" description="Low complexity" evidence="1">
    <location>
        <begin position="86"/>
        <end position="98"/>
    </location>
</feature>